<evidence type="ECO:0000256" key="1">
    <source>
        <dbReference type="SAM" id="MobiDB-lite"/>
    </source>
</evidence>
<protein>
    <submittedName>
        <fullName evidence="3">Uncharacterized protein</fullName>
    </submittedName>
</protein>
<feature type="chain" id="PRO_5031135923" evidence="2">
    <location>
        <begin position="26"/>
        <end position="884"/>
    </location>
</feature>
<feature type="region of interest" description="Disordered" evidence="1">
    <location>
        <begin position="655"/>
        <end position="746"/>
    </location>
</feature>
<dbReference type="EMBL" id="HBIM01025239">
    <property type="protein sequence ID" value="CAE0422175.1"/>
    <property type="molecule type" value="Transcribed_RNA"/>
</dbReference>
<name>A0A7S3PDS3_9STRA</name>
<feature type="compositionally biased region" description="Polar residues" evidence="1">
    <location>
        <begin position="680"/>
        <end position="700"/>
    </location>
</feature>
<gene>
    <name evidence="3" type="ORF">ACOF00016_LOCUS18753</name>
</gene>
<dbReference type="AlphaFoldDB" id="A0A7S3PDS3"/>
<evidence type="ECO:0000313" key="3">
    <source>
        <dbReference type="EMBL" id="CAE0422175.1"/>
    </source>
</evidence>
<evidence type="ECO:0000256" key="2">
    <source>
        <dbReference type="SAM" id="SignalP"/>
    </source>
</evidence>
<feature type="signal peptide" evidence="2">
    <location>
        <begin position="1"/>
        <end position="25"/>
    </location>
</feature>
<reference evidence="3" key="1">
    <citation type="submission" date="2021-01" db="EMBL/GenBank/DDBJ databases">
        <authorList>
            <person name="Corre E."/>
            <person name="Pelletier E."/>
            <person name="Niang G."/>
            <person name="Scheremetjew M."/>
            <person name="Finn R."/>
            <person name="Kale V."/>
            <person name="Holt S."/>
            <person name="Cochrane G."/>
            <person name="Meng A."/>
            <person name="Brown T."/>
            <person name="Cohen L."/>
        </authorList>
    </citation>
    <scope>NUCLEOTIDE SEQUENCE</scope>
    <source>
        <strain evidence="3">CCMP127</strain>
    </source>
</reference>
<feature type="compositionally biased region" description="Low complexity" evidence="1">
    <location>
        <begin position="657"/>
        <end position="676"/>
    </location>
</feature>
<sequence length="884" mass="99280">MRFFGRFYTTLFGAWLLLLPLTLQAQPLYAEFDRTFFEANVRNAMDRVRDILSEERMVELAEHQEHTYQDKFALVELVTRATSSLILGAFNSLGMDLSDAASKVFNGDTVMIKLETNGSCEFLQENETKIKGSGTEILDALGNVVRDKRDVHYTKEYHWNVTVSYDLYTCDDSCENKRQTLRSRTASTVLVTGTKKAPRVEKMGRVARLNLTRWLRQAMADQPFLIDREKEGCKTPRRNPDVARILELNGKIFDWCRHAGMQLFLYSSGNRIDTRGLTVVALPWLENSTIVNEDLISQLLVEQKRIFDESLIQLNSNLKASAPDILISTDEGFLDATLNYVSRLIEAHSQSVAYIEDLLKRQLIQAIGKEIHASDFAEYMRFHSRKLFTERFAPKPFSRAVGRPNQYPVGLISVEETDSPSTDPIYTFTRRIAGKELRAFRIPISAATHVQIAGERYLTGWARYDFSSQASSSFALTARARQFSSFLLVIGTITGPETLDPKHAIILKNKDEVKIFLDIEVLPSAKEFKDAIKSLSPEQQAFARAFRAMQLESSVFGLCVIQLKPQLENLLNLPDGALSKEIELSEELTSLFVDFQIPSDLLSYDGPPDAPTGSKVDIVKAHARSVVRIIDENKKKQAEEEKMRAATRQAMFTNGWSSDNPSFAPSSAPSSLPSFAEGQVGSTQTLRRASRVTAQPTTSERYAKLESIVEAEEKSEYAPPSATFQHQDEQQQDSSSHQGFPDDHTTAEDFTAIPRILDEKLGKYDTDGALKSMIIKSREPWIRNRQANLLVAPTDEFLSTSEIESETKKAFDLLDAISRSGTLPIESSEVHVIIGVAHCFDKSLVETVIEDNINPITKAEQSLLLLASTIYNNESISELVAVDK</sequence>
<organism evidence="3">
    <name type="scientific">Amphora coffeiformis</name>
    <dbReference type="NCBI Taxonomy" id="265554"/>
    <lineage>
        <taxon>Eukaryota</taxon>
        <taxon>Sar</taxon>
        <taxon>Stramenopiles</taxon>
        <taxon>Ochrophyta</taxon>
        <taxon>Bacillariophyta</taxon>
        <taxon>Bacillariophyceae</taxon>
        <taxon>Bacillariophycidae</taxon>
        <taxon>Thalassiophysales</taxon>
        <taxon>Catenulaceae</taxon>
        <taxon>Amphora</taxon>
    </lineage>
</organism>
<accession>A0A7S3PDS3</accession>
<proteinExistence type="predicted"/>
<keyword evidence="2" id="KW-0732">Signal</keyword>